<dbReference type="Proteomes" id="UP000229757">
    <property type="component" value="Chromosome"/>
</dbReference>
<evidence type="ECO:0000256" key="2">
    <source>
        <dbReference type="ARBA" id="ARBA00022670"/>
    </source>
</evidence>
<dbReference type="Pfam" id="PF01447">
    <property type="entry name" value="Peptidase_M4"/>
    <property type="match status" value="1"/>
</dbReference>
<dbReference type="CDD" id="cd09597">
    <property type="entry name" value="M4_TLP"/>
    <property type="match status" value="1"/>
</dbReference>
<dbReference type="Pfam" id="PF02868">
    <property type="entry name" value="Peptidase_M4_C"/>
    <property type="match status" value="1"/>
</dbReference>
<dbReference type="InterPro" id="IPR050728">
    <property type="entry name" value="Zinc_Metalloprotease_M4"/>
</dbReference>
<feature type="chain" id="PRO_5014694238" evidence="10">
    <location>
        <begin position="23"/>
        <end position="719"/>
    </location>
</feature>
<organism evidence="15 16">
    <name type="scientific">Reinekea forsetii</name>
    <dbReference type="NCBI Taxonomy" id="1336806"/>
    <lineage>
        <taxon>Bacteria</taxon>
        <taxon>Pseudomonadati</taxon>
        <taxon>Pseudomonadota</taxon>
        <taxon>Gammaproteobacteria</taxon>
        <taxon>Oceanospirillales</taxon>
        <taxon>Saccharospirillaceae</taxon>
        <taxon>Reinekea</taxon>
    </lineage>
</organism>
<dbReference type="Gene3D" id="2.60.120.380">
    <property type="match status" value="2"/>
</dbReference>
<dbReference type="Gene3D" id="3.10.170.10">
    <property type="match status" value="1"/>
</dbReference>
<dbReference type="Pfam" id="PF04151">
    <property type="entry name" value="PPC"/>
    <property type="match status" value="2"/>
</dbReference>
<dbReference type="InterPro" id="IPR013856">
    <property type="entry name" value="Peptidase_M4_domain"/>
</dbReference>
<evidence type="ECO:0000259" key="12">
    <source>
        <dbReference type="Pfam" id="PF02868"/>
    </source>
</evidence>
<dbReference type="Gene3D" id="3.10.450.40">
    <property type="match status" value="1"/>
</dbReference>
<dbReference type="RefSeq" id="WP_100257446.1">
    <property type="nucleotide sequence ID" value="NZ_CP011797.1"/>
</dbReference>
<sequence length="719" mass="78157">MNNTQRQLVFAIGLLSSTAVLAAERVTATDAHFAQGLAGVTSDQVELVTTVDLGNGTTLEKYRQHYNGIPVRGSALTRQKAGAAPVQIQGQFVQGINTDVATVVPQLGAKAVLQQAMQDRVLQSQGVSLGSVDLARYYDAAENKQSELWIQLDANDRAQLVYLVSWVEYGDQPTRPTLIIDAQSGEVLDQWDALSHLDAKGPGGNEKTGQYYFGPSDSGFDYPPLIVDDNCRMDTANVETIDLNHGTSGGTVFQFGSCPTNGVPENTYKYINGAYSPLNDAHYFGNVVFNMYSGWYNTAPISQKLRMRVHYSNNYENAFWDGSQMTFGDGASTFYPLVSLDVSSHEVSHGFTEQNSGLRYAGQSGGINEAFSDMAGEAAEYFMKGSNDWLVGADIFKQAEGSLRYMEDPTRDGRSIGHASDYYEGMDVHYSSGVYNRAFFLIAHTSGWDTRKAFDIFVRANQVYWTQNTDYITGACGVLSATSALGYSIADVATAFDNVGVPTAACGSGPEVTELVNGVPVTQLSGVSGTSLFFTFDVPEEASSVLFQLAEGTGDADLYVKYGSMPTLTDYDCRPYTSGNNENCAYDVAQAGTYYVLVQAYRSYSGTRLTASYEIDGGDTNSGTEVNLSAPRQGWLYYSVEIPAGRATFDVDISGGIGDADLYVRQGSKPNPGSYDCRPFANGNNERCHFNNPAPTTWYIGIRGYTAFEGVMLNWIHEP</sequence>
<accession>A0A2K8KQZ9</accession>
<dbReference type="PRINTS" id="PR00730">
    <property type="entry name" value="THERMOLYSIN"/>
</dbReference>
<dbReference type="SUPFAM" id="SSF89260">
    <property type="entry name" value="Collagen-binding domain"/>
    <property type="match status" value="1"/>
</dbReference>
<gene>
    <name evidence="15" type="ORF">REIFOR_02033</name>
</gene>
<dbReference type="SUPFAM" id="SSF55486">
    <property type="entry name" value="Metalloproteases ('zincins'), catalytic domain"/>
    <property type="match status" value="1"/>
</dbReference>
<dbReference type="Gene3D" id="3.10.450.490">
    <property type="match status" value="1"/>
</dbReference>
<dbReference type="InterPro" id="IPR007280">
    <property type="entry name" value="Peptidase_C_arc/bac"/>
</dbReference>
<keyword evidence="5" id="KW-0378">Hydrolase</keyword>
<evidence type="ECO:0000256" key="9">
    <source>
        <dbReference type="PIRSR" id="PIRSR623612-1"/>
    </source>
</evidence>
<dbReference type="Pfam" id="PF07504">
    <property type="entry name" value="FTP"/>
    <property type="match status" value="1"/>
</dbReference>
<feature type="signal peptide" evidence="10">
    <location>
        <begin position="1"/>
        <end position="22"/>
    </location>
</feature>
<evidence type="ECO:0000259" key="13">
    <source>
        <dbReference type="Pfam" id="PF04151"/>
    </source>
</evidence>
<evidence type="ECO:0000256" key="1">
    <source>
        <dbReference type="ARBA" id="ARBA00009388"/>
    </source>
</evidence>
<keyword evidence="16" id="KW-1185">Reference proteome</keyword>
<evidence type="ECO:0000256" key="6">
    <source>
        <dbReference type="ARBA" id="ARBA00022833"/>
    </source>
</evidence>
<dbReference type="InterPro" id="IPR023612">
    <property type="entry name" value="Peptidase_M4"/>
</dbReference>
<dbReference type="InterPro" id="IPR011096">
    <property type="entry name" value="FTP_domain"/>
</dbReference>
<feature type="active site" description="Proton donor" evidence="9">
    <location>
        <position position="429"/>
    </location>
</feature>
<evidence type="ECO:0000256" key="3">
    <source>
        <dbReference type="ARBA" id="ARBA00022723"/>
    </source>
</evidence>
<evidence type="ECO:0000256" key="4">
    <source>
        <dbReference type="ARBA" id="ARBA00022729"/>
    </source>
</evidence>
<feature type="active site" evidence="9">
    <location>
        <position position="346"/>
    </location>
</feature>
<feature type="domain" description="Peptidase C-terminal archaeal/bacterial" evidence="13">
    <location>
        <begin position="531"/>
        <end position="599"/>
    </location>
</feature>
<dbReference type="OrthoDB" id="5378341at2"/>
<evidence type="ECO:0000256" key="7">
    <source>
        <dbReference type="ARBA" id="ARBA00023049"/>
    </source>
</evidence>
<dbReference type="GO" id="GO:0046872">
    <property type="term" value="F:metal ion binding"/>
    <property type="evidence" value="ECO:0007669"/>
    <property type="project" value="UniProtKB-KW"/>
</dbReference>
<dbReference type="InterPro" id="IPR027268">
    <property type="entry name" value="Peptidase_M4/M1_CTD_sf"/>
</dbReference>
<proteinExistence type="inferred from homology"/>
<feature type="domain" description="Peptidase C-terminal archaeal/bacterial" evidence="13">
    <location>
        <begin position="637"/>
        <end position="704"/>
    </location>
</feature>
<keyword evidence="6" id="KW-0862">Zinc</keyword>
<keyword evidence="7" id="KW-0482">Metalloprotease</keyword>
<dbReference type="GO" id="GO:0006508">
    <property type="term" value="P:proteolysis"/>
    <property type="evidence" value="ECO:0007669"/>
    <property type="project" value="UniProtKB-KW"/>
</dbReference>
<comment type="similarity">
    <text evidence="1">Belongs to the peptidase M4 family.</text>
</comment>
<dbReference type="Gene3D" id="1.10.390.10">
    <property type="entry name" value="Neutral Protease Domain 2"/>
    <property type="match status" value="1"/>
</dbReference>
<reference evidence="15 16" key="1">
    <citation type="journal article" date="2017" name="Environ. Microbiol.">
        <title>Genomic and physiological analyses of 'Reinekea forsetii' reveal a versatile opportunistic lifestyle during spring algae blooms.</title>
        <authorList>
            <person name="Avci B."/>
            <person name="Hahnke R.L."/>
            <person name="Chafee M."/>
            <person name="Fischer T."/>
            <person name="Gruber-Vodicka H."/>
            <person name="Tegetmeyer H.E."/>
            <person name="Harder J."/>
            <person name="Fuchs B.M."/>
            <person name="Amann R.I."/>
            <person name="Teeling H."/>
        </authorList>
    </citation>
    <scope>NUCLEOTIDE SEQUENCE [LARGE SCALE GENOMIC DNA]</scope>
    <source>
        <strain evidence="15 16">Hel1_31_D35</strain>
    </source>
</reference>
<dbReference type="AlphaFoldDB" id="A0A2K8KQZ9"/>
<keyword evidence="4 10" id="KW-0732">Signal</keyword>
<evidence type="ECO:0000256" key="5">
    <source>
        <dbReference type="ARBA" id="ARBA00022801"/>
    </source>
</evidence>
<dbReference type="KEGG" id="rfo:REIFOR_02033"/>
<dbReference type="PANTHER" id="PTHR33794:SF1">
    <property type="entry name" value="BACILLOLYSIN"/>
    <property type="match status" value="1"/>
</dbReference>
<feature type="domain" description="Peptidase M4 C-terminal" evidence="12">
    <location>
        <begin position="356"/>
        <end position="501"/>
    </location>
</feature>
<name>A0A2K8KQZ9_9GAMM</name>
<keyword evidence="2" id="KW-0645">Protease</keyword>
<evidence type="ECO:0000313" key="16">
    <source>
        <dbReference type="Proteomes" id="UP000229757"/>
    </source>
</evidence>
<keyword evidence="8" id="KW-0865">Zymogen</keyword>
<evidence type="ECO:0000259" key="11">
    <source>
        <dbReference type="Pfam" id="PF01447"/>
    </source>
</evidence>
<evidence type="ECO:0000256" key="10">
    <source>
        <dbReference type="SAM" id="SignalP"/>
    </source>
</evidence>
<protein>
    <submittedName>
        <fullName evidence="15">Hemagglutinin / peptidase, M4 family</fullName>
    </submittedName>
</protein>
<feature type="domain" description="FTP" evidence="14">
    <location>
        <begin position="46"/>
        <end position="77"/>
    </location>
</feature>
<feature type="domain" description="Peptidase M4" evidence="11">
    <location>
        <begin position="228"/>
        <end position="353"/>
    </location>
</feature>
<keyword evidence="3" id="KW-0479">Metal-binding</keyword>
<dbReference type="EMBL" id="CP011797">
    <property type="protein sequence ID" value="ATX77168.1"/>
    <property type="molecule type" value="Genomic_DNA"/>
</dbReference>
<dbReference type="InterPro" id="IPR001570">
    <property type="entry name" value="Peptidase_M4_C_domain"/>
</dbReference>
<evidence type="ECO:0000259" key="14">
    <source>
        <dbReference type="Pfam" id="PF07504"/>
    </source>
</evidence>
<dbReference type="PANTHER" id="PTHR33794">
    <property type="entry name" value="BACILLOLYSIN"/>
    <property type="match status" value="1"/>
</dbReference>
<dbReference type="GO" id="GO:0004222">
    <property type="term" value="F:metalloendopeptidase activity"/>
    <property type="evidence" value="ECO:0007669"/>
    <property type="project" value="InterPro"/>
</dbReference>
<evidence type="ECO:0000313" key="15">
    <source>
        <dbReference type="EMBL" id="ATX77168.1"/>
    </source>
</evidence>
<evidence type="ECO:0000256" key="8">
    <source>
        <dbReference type="ARBA" id="ARBA00023145"/>
    </source>
</evidence>